<sequence>VHLIPAAFNILLKFSLNKINVVYPRYLSGEIGATSALTTRICPKTVCGDMAKAMGNCAGLGIADDLTMQNSQAQIEMVTSAFDLNTKTFKKRPRDRKESEN</sequence>
<organism evidence="4 5">
    <name type="scientific">Crocuta crocuta</name>
    <name type="common">Spotted hyena</name>
    <dbReference type="NCBI Taxonomy" id="9678"/>
    <lineage>
        <taxon>Eukaryota</taxon>
        <taxon>Metazoa</taxon>
        <taxon>Chordata</taxon>
        <taxon>Craniata</taxon>
        <taxon>Vertebrata</taxon>
        <taxon>Euteleostomi</taxon>
        <taxon>Mammalia</taxon>
        <taxon>Eutheria</taxon>
        <taxon>Laurasiatheria</taxon>
        <taxon>Carnivora</taxon>
        <taxon>Feliformia</taxon>
        <taxon>Hyaenidae</taxon>
        <taxon>Crocuta</taxon>
    </lineage>
</organism>
<dbReference type="InterPro" id="IPR036796">
    <property type="entry name" value="Ribosomal_uL11_N_sf"/>
</dbReference>
<evidence type="ECO:0000256" key="2">
    <source>
        <dbReference type="ARBA" id="ARBA00022980"/>
    </source>
</evidence>
<evidence type="ECO:0000256" key="1">
    <source>
        <dbReference type="ARBA" id="ARBA00010537"/>
    </source>
</evidence>
<dbReference type="EMBL" id="VOAJ01024672">
    <property type="protein sequence ID" value="KAF0870602.1"/>
    <property type="molecule type" value="Genomic_DNA"/>
</dbReference>
<dbReference type="Gene3D" id="3.30.1550.10">
    <property type="entry name" value="Ribosomal protein L11/L12, N-terminal domain"/>
    <property type="match status" value="1"/>
</dbReference>
<comment type="similarity">
    <text evidence="1">Belongs to the universal ribosomal protein uL11 family.</text>
</comment>
<evidence type="ECO:0000313" key="5">
    <source>
        <dbReference type="Proteomes" id="UP000475037"/>
    </source>
</evidence>
<dbReference type="GO" id="GO:0005840">
    <property type="term" value="C:ribosome"/>
    <property type="evidence" value="ECO:0007669"/>
    <property type="project" value="UniProtKB-KW"/>
</dbReference>
<dbReference type="AlphaFoldDB" id="A0A6G1A5A3"/>
<dbReference type="SUPFAM" id="SSF54747">
    <property type="entry name" value="Ribosomal L11/L12e N-terminal domain"/>
    <property type="match status" value="1"/>
</dbReference>
<reference evidence="4 5" key="1">
    <citation type="submission" date="2019-11" db="EMBL/GenBank/DDBJ databases">
        <authorList>
            <person name="Yang C."/>
            <person name="Li F."/>
        </authorList>
    </citation>
    <scope>NUCLEOTIDE SEQUENCE [LARGE SCALE GENOMIC DNA]</scope>
    <source>
        <strain evidence="4">KB4526</strain>
        <tissue evidence="4">Muscle</tissue>
    </source>
</reference>
<keyword evidence="5" id="KW-1185">Reference proteome</keyword>
<keyword evidence="2" id="KW-0689">Ribosomal protein</keyword>
<evidence type="ECO:0000313" key="4">
    <source>
        <dbReference type="EMBL" id="KAF0870602.1"/>
    </source>
</evidence>
<name>A0A6G1A5A3_CROCR</name>
<feature type="non-terminal residue" evidence="4">
    <location>
        <position position="101"/>
    </location>
</feature>
<proteinExistence type="inferred from homology"/>
<comment type="caution">
    <text evidence="4">The sequence shown here is derived from an EMBL/GenBank/DDBJ whole genome shotgun (WGS) entry which is preliminary data.</text>
</comment>
<feature type="non-terminal residue" evidence="4">
    <location>
        <position position="1"/>
    </location>
</feature>
<accession>A0A6G1A5A3</accession>
<gene>
    <name evidence="4" type="primary">Rpl12_5</name>
    <name evidence="4" type="ORF">FOF47_R16936</name>
</gene>
<dbReference type="GO" id="GO:1990904">
    <property type="term" value="C:ribonucleoprotein complex"/>
    <property type="evidence" value="ECO:0007669"/>
    <property type="project" value="UniProtKB-KW"/>
</dbReference>
<evidence type="ECO:0000256" key="3">
    <source>
        <dbReference type="ARBA" id="ARBA00023274"/>
    </source>
</evidence>
<dbReference type="Proteomes" id="UP000475037">
    <property type="component" value="Unassembled WGS sequence"/>
</dbReference>
<protein>
    <submittedName>
        <fullName evidence="4">RL12 protein</fullName>
    </submittedName>
</protein>
<keyword evidence="3" id="KW-0687">Ribonucleoprotein</keyword>